<evidence type="ECO:0000313" key="3">
    <source>
        <dbReference type="EMBL" id="KIO45891.1"/>
    </source>
</evidence>
<proteinExistence type="predicted"/>
<comment type="caution">
    <text evidence="3">The sequence shown here is derived from an EMBL/GenBank/DDBJ whole genome shotgun (WGS) entry which is preliminary data.</text>
</comment>
<evidence type="ECO:0000259" key="1">
    <source>
        <dbReference type="Pfam" id="PF01863"/>
    </source>
</evidence>
<gene>
    <name evidence="3" type="ORF">BA92_05440</name>
    <name evidence="2" type="ORF">IE90_11480</name>
</gene>
<dbReference type="PANTHER" id="PTHR30399">
    <property type="entry name" value="UNCHARACTERIZED PROTEIN YGJP"/>
    <property type="match status" value="1"/>
</dbReference>
<dbReference type="AlphaFoldDB" id="A0A0C3RG64"/>
<reference evidence="2 4" key="2">
    <citation type="submission" date="2014-07" db="EMBL/GenBank/DDBJ databases">
        <title>Porphyromonadaceae bacterium OUH 334697 = ATCC BAA-2682 = DSM 28341 draft genome.</title>
        <authorList>
            <person name="Sydenham T.V."/>
            <person name="Hasman H."/>
            <person name="Justesen U.S."/>
        </authorList>
    </citation>
    <scope>NUCLEOTIDE SEQUENCE [LARGE SCALE GENOMIC DNA]</scope>
    <source>
        <strain evidence="2 4">OUH 334697</strain>
    </source>
</reference>
<dbReference type="Proteomes" id="UP000031980">
    <property type="component" value="Unassembled WGS sequence"/>
</dbReference>
<evidence type="ECO:0000313" key="2">
    <source>
        <dbReference type="EMBL" id="KIO43727.1"/>
    </source>
</evidence>
<reference evidence="3 5" key="1">
    <citation type="submission" date="2014-07" db="EMBL/GenBank/DDBJ databases">
        <title>Porphyromonadaceae bacterium OUH 308042 = ATCC BAA-2681 = DSM 28342 draft genome.</title>
        <authorList>
            <person name="Sydenham T.V."/>
            <person name="Hasman H."/>
            <person name="Justensen U.S."/>
        </authorList>
    </citation>
    <scope>NUCLEOTIDE SEQUENCE [LARGE SCALE GENOMIC DNA]</scope>
    <source>
        <strain evidence="3 5">OUH 308042</strain>
    </source>
</reference>
<protein>
    <recommendedName>
        <fullName evidence="1">YgjP-like metallopeptidase domain-containing protein</fullName>
    </recommendedName>
</protein>
<dbReference type="CDD" id="cd07344">
    <property type="entry name" value="M48_yhfN_like"/>
    <property type="match status" value="1"/>
</dbReference>
<dbReference type="Pfam" id="PF01863">
    <property type="entry name" value="YgjP-like"/>
    <property type="match status" value="1"/>
</dbReference>
<dbReference type="Gene3D" id="3.30.2010.10">
    <property type="entry name" value="Metalloproteases ('zincins'), catalytic domain"/>
    <property type="match status" value="1"/>
</dbReference>
<dbReference type="PANTHER" id="PTHR30399:SF1">
    <property type="entry name" value="UTP PYROPHOSPHATASE"/>
    <property type="match status" value="1"/>
</dbReference>
<evidence type="ECO:0000313" key="4">
    <source>
        <dbReference type="Proteomes" id="UP000031937"/>
    </source>
</evidence>
<dbReference type="InterPro" id="IPR053136">
    <property type="entry name" value="UTP_pyrophosphatase-like"/>
</dbReference>
<name>A0A0C3RG64_9PORP</name>
<dbReference type="InterPro" id="IPR002725">
    <property type="entry name" value="YgjP-like_metallopeptidase"/>
</dbReference>
<evidence type="ECO:0000313" key="5">
    <source>
        <dbReference type="Proteomes" id="UP000031980"/>
    </source>
</evidence>
<dbReference type="Proteomes" id="UP000031937">
    <property type="component" value="Unassembled WGS sequence"/>
</dbReference>
<feature type="domain" description="YgjP-like metallopeptidase" evidence="1">
    <location>
        <begin position="24"/>
        <end position="231"/>
    </location>
</feature>
<organism evidence="3 5">
    <name type="scientific">Sanguibacteroides justesenii</name>
    <dbReference type="NCBI Taxonomy" id="1547597"/>
    <lineage>
        <taxon>Bacteria</taxon>
        <taxon>Pseudomonadati</taxon>
        <taxon>Bacteroidota</taxon>
        <taxon>Bacteroidia</taxon>
        <taxon>Bacteroidales</taxon>
        <taxon>Porphyromonadaceae</taxon>
        <taxon>Sanguibacteroides</taxon>
    </lineage>
</organism>
<dbReference type="EMBL" id="JPIU01000037">
    <property type="protein sequence ID" value="KIO45891.1"/>
    <property type="molecule type" value="Genomic_DNA"/>
</dbReference>
<accession>A0A0C3RG64</accession>
<dbReference type="OrthoDB" id="9811177at2"/>
<dbReference type="RefSeq" id="WP_041503914.1">
    <property type="nucleotide sequence ID" value="NZ_JPIT01000031.1"/>
</dbReference>
<sequence>MKDEIEIPGIGKVKVRRGLHIKILSIKMAPGRGVWVNVPYGVSERMAKDFVVSQQEWIKEQFSRLKVYEKDTGVGLGINTEIRTKFHILKVRSCSESVPSYRIDGDEIHLFVPVQTPYERIAPYIENFLIEVYRLESRRYLPGRVRELADRYGFKYGKLSFRNNISNWGSCSGEDNISLNIKLMKLPDVLIDYVILHELCHTIEKNHSDRFWALVKRVCPDYGESRKQLRKYNTRI</sequence>
<keyword evidence="5" id="KW-1185">Reference proteome</keyword>
<dbReference type="EMBL" id="JPIT01000031">
    <property type="protein sequence ID" value="KIO43727.1"/>
    <property type="molecule type" value="Genomic_DNA"/>
</dbReference>